<evidence type="ECO:0000256" key="10">
    <source>
        <dbReference type="ARBA" id="ARBA00048968"/>
    </source>
</evidence>
<dbReference type="PANTHER" id="PTHR30616:SF2">
    <property type="entry name" value="PURINE NUCLEOSIDE PHOSPHORYLASE LACC1"/>
    <property type="match status" value="1"/>
</dbReference>
<dbReference type="GO" id="GO:0017061">
    <property type="term" value="F:S-methyl-5-thioadenosine phosphorylase activity"/>
    <property type="evidence" value="ECO:0007669"/>
    <property type="project" value="UniProtKB-EC"/>
</dbReference>
<keyword evidence="8" id="KW-0862">Zinc</keyword>
<comment type="catalytic activity">
    <reaction evidence="11">
        <text>S-methyl-5'-thioadenosine + phosphate = 5-(methylsulfanyl)-alpha-D-ribose 1-phosphate + adenine</text>
        <dbReference type="Rhea" id="RHEA:11852"/>
        <dbReference type="ChEBI" id="CHEBI:16708"/>
        <dbReference type="ChEBI" id="CHEBI:17509"/>
        <dbReference type="ChEBI" id="CHEBI:43474"/>
        <dbReference type="ChEBI" id="CHEBI:58533"/>
        <dbReference type="EC" id="2.4.2.28"/>
    </reaction>
    <physiologicalReaction direction="left-to-right" evidence="11">
        <dbReference type="Rhea" id="RHEA:11853"/>
    </physiologicalReaction>
</comment>
<evidence type="ECO:0000256" key="3">
    <source>
        <dbReference type="ARBA" id="ARBA00003215"/>
    </source>
</evidence>
<evidence type="ECO:0000256" key="11">
    <source>
        <dbReference type="ARBA" id="ARBA00049893"/>
    </source>
</evidence>
<evidence type="ECO:0000256" key="7">
    <source>
        <dbReference type="ARBA" id="ARBA00022801"/>
    </source>
</evidence>
<keyword evidence="14" id="KW-1185">Reference proteome</keyword>
<dbReference type="Proteomes" id="UP000315711">
    <property type="component" value="Unassembled WGS sequence"/>
</dbReference>
<comment type="cofactor">
    <cofactor evidence="2">
        <name>Zn(2+)</name>
        <dbReference type="ChEBI" id="CHEBI:29105"/>
    </cofactor>
</comment>
<evidence type="ECO:0000256" key="1">
    <source>
        <dbReference type="ARBA" id="ARBA00000553"/>
    </source>
</evidence>
<evidence type="ECO:0000256" key="2">
    <source>
        <dbReference type="ARBA" id="ARBA00001947"/>
    </source>
</evidence>
<dbReference type="GO" id="GO:0016787">
    <property type="term" value="F:hydrolase activity"/>
    <property type="evidence" value="ECO:0007669"/>
    <property type="project" value="UniProtKB-KW"/>
</dbReference>
<comment type="catalytic activity">
    <reaction evidence="9">
        <text>adenosine + H2O + H(+) = inosine + NH4(+)</text>
        <dbReference type="Rhea" id="RHEA:24408"/>
        <dbReference type="ChEBI" id="CHEBI:15377"/>
        <dbReference type="ChEBI" id="CHEBI:15378"/>
        <dbReference type="ChEBI" id="CHEBI:16335"/>
        <dbReference type="ChEBI" id="CHEBI:17596"/>
        <dbReference type="ChEBI" id="CHEBI:28938"/>
        <dbReference type="EC" id="3.5.4.4"/>
    </reaction>
    <physiologicalReaction direction="left-to-right" evidence="9">
        <dbReference type="Rhea" id="RHEA:24409"/>
    </physiologicalReaction>
</comment>
<sequence length="271" mass="30320">MEPFVQKHNRYLDIEQWQQAVPQLIAGFSTRQDGYSDAPFYSLNVGFHVGDDKEQVKANRALLAHDIGFPLTSWVGSEQVHEATIRKVFTDDAGKGADCLETALSSIDGIYTNERNLLLTSLYADCVPLYFMAPTYGFIGLAHAGWRGTVKRIGPAMLQHWIKEESISLSDIRVAIGPCISQTAYEVDEMVITAVNQCLTDEMKRPYINQGNGSFLLDLRELNKQFLLSEGLLEEQILVSSICTATDKRMFSHRAEGGKTGRMMSFIGLRE</sequence>
<name>A0A562QG80_9BACI</name>
<evidence type="ECO:0000256" key="12">
    <source>
        <dbReference type="RuleBase" id="RU361274"/>
    </source>
</evidence>
<accession>A0A562QG80</accession>
<keyword evidence="6" id="KW-0479">Metal-binding</keyword>
<comment type="catalytic activity">
    <reaction evidence="10">
        <text>adenosine + phosphate = alpha-D-ribose 1-phosphate + adenine</text>
        <dbReference type="Rhea" id="RHEA:27642"/>
        <dbReference type="ChEBI" id="CHEBI:16335"/>
        <dbReference type="ChEBI" id="CHEBI:16708"/>
        <dbReference type="ChEBI" id="CHEBI:43474"/>
        <dbReference type="ChEBI" id="CHEBI:57720"/>
        <dbReference type="EC" id="2.4.2.1"/>
    </reaction>
    <physiologicalReaction direction="left-to-right" evidence="10">
        <dbReference type="Rhea" id="RHEA:27643"/>
    </physiologicalReaction>
</comment>
<dbReference type="Pfam" id="PF02578">
    <property type="entry name" value="Cu-oxidase_4"/>
    <property type="match status" value="1"/>
</dbReference>
<keyword evidence="5" id="KW-0808">Transferase</keyword>
<dbReference type="Gene3D" id="3.60.140.10">
    <property type="entry name" value="CNF1/YfiH-like putative cysteine hydrolases"/>
    <property type="match status" value="1"/>
</dbReference>
<dbReference type="AlphaFoldDB" id="A0A562QG80"/>
<protein>
    <recommendedName>
        <fullName evidence="12">Purine nucleoside phosphorylase</fullName>
    </recommendedName>
</protein>
<dbReference type="OrthoDB" id="4279at2"/>
<proteinExistence type="inferred from homology"/>
<keyword evidence="7" id="KW-0378">Hydrolase</keyword>
<dbReference type="PANTHER" id="PTHR30616">
    <property type="entry name" value="UNCHARACTERIZED PROTEIN YFIH"/>
    <property type="match status" value="1"/>
</dbReference>
<gene>
    <name evidence="13" type="ORF">IQ10_02321</name>
</gene>
<organism evidence="13 14">
    <name type="scientific">Halalkalibacter nanhaiisediminis</name>
    <dbReference type="NCBI Taxonomy" id="688079"/>
    <lineage>
        <taxon>Bacteria</taxon>
        <taxon>Bacillati</taxon>
        <taxon>Bacillota</taxon>
        <taxon>Bacilli</taxon>
        <taxon>Bacillales</taxon>
        <taxon>Bacillaceae</taxon>
        <taxon>Halalkalibacter</taxon>
    </lineage>
</organism>
<evidence type="ECO:0000313" key="14">
    <source>
        <dbReference type="Proteomes" id="UP000315711"/>
    </source>
</evidence>
<dbReference type="EMBL" id="VLKZ01000006">
    <property type="protein sequence ID" value="TWI55762.1"/>
    <property type="molecule type" value="Genomic_DNA"/>
</dbReference>
<dbReference type="InterPro" id="IPR011324">
    <property type="entry name" value="Cytotoxic_necrot_fac-like_cat"/>
</dbReference>
<dbReference type="SUPFAM" id="SSF64438">
    <property type="entry name" value="CNF1/YfiH-like putative cysteine hydrolases"/>
    <property type="match status" value="1"/>
</dbReference>
<evidence type="ECO:0000256" key="4">
    <source>
        <dbReference type="ARBA" id="ARBA00007353"/>
    </source>
</evidence>
<evidence type="ECO:0000256" key="6">
    <source>
        <dbReference type="ARBA" id="ARBA00022723"/>
    </source>
</evidence>
<dbReference type="NCBIfam" id="TIGR00726">
    <property type="entry name" value="peptidoglycan editing factor PgeF"/>
    <property type="match status" value="1"/>
</dbReference>
<evidence type="ECO:0000256" key="9">
    <source>
        <dbReference type="ARBA" id="ARBA00047989"/>
    </source>
</evidence>
<reference evidence="13 14" key="1">
    <citation type="journal article" date="2015" name="Stand. Genomic Sci.">
        <title>Genomic Encyclopedia of Bacterial and Archaeal Type Strains, Phase III: the genomes of soil and plant-associated and newly described type strains.</title>
        <authorList>
            <person name="Whitman W.B."/>
            <person name="Woyke T."/>
            <person name="Klenk H.P."/>
            <person name="Zhou Y."/>
            <person name="Lilburn T.G."/>
            <person name="Beck B.J."/>
            <person name="De Vos P."/>
            <person name="Vandamme P."/>
            <person name="Eisen J.A."/>
            <person name="Garrity G."/>
            <person name="Hugenholtz P."/>
            <person name="Kyrpides N.C."/>
        </authorList>
    </citation>
    <scope>NUCLEOTIDE SEQUENCE [LARGE SCALE GENOMIC DNA]</scope>
    <source>
        <strain evidence="13 14">CGMCC 1.10116</strain>
    </source>
</reference>
<evidence type="ECO:0000256" key="8">
    <source>
        <dbReference type="ARBA" id="ARBA00022833"/>
    </source>
</evidence>
<dbReference type="GO" id="GO:0005507">
    <property type="term" value="F:copper ion binding"/>
    <property type="evidence" value="ECO:0007669"/>
    <property type="project" value="TreeGrafter"/>
</dbReference>
<dbReference type="CDD" id="cd16833">
    <property type="entry name" value="YfiH"/>
    <property type="match status" value="1"/>
</dbReference>
<dbReference type="InterPro" id="IPR003730">
    <property type="entry name" value="Cu_polyphenol_OxRdtase"/>
</dbReference>
<evidence type="ECO:0000313" key="13">
    <source>
        <dbReference type="EMBL" id="TWI55762.1"/>
    </source>
</evidence>
<comment type="function">
    <text evidence="3">Purine nucleoside enzyme that catalyzes the phosphorolysis of adenosine and inosine nucleosides, yielding D-ribose 1-phosphate and the respective free bases, adenine and hypoxanthine. Also catalyzes the phosphorolysis of S-methyl-5'-thioadenosine into adenine and S-methyl-5-thio-alpha-D-ribose 1-phosphate. Also has adenosine deaminase activity.</text>
</comment>
<dbReference type="InterPro" id="IPR038371">
    <property type="entry name" value="Cu_polyphenol_OxRdtase_sf"/>
</dbReference>
<comment type="caution">
    <text evidence="13">The sequence shown here is derived from an EMBL/GenBank/DDBJ whole genome shotgun (WGS) entry which is preliminary data.</text>
</comment>
<dbReference type="RefSeq" id="WP_144450628.1">
    <property type="nucleotide sequence ID" value="NZ_VLKZ01000006.1"/>
</dbReference>
<evidence type="ECO:0000256" key="5">
    <source>
        <dbReference type="ARBA" id="ARBA00022679"/>
    </source>
</evidence>
<comment type="similarity">
    <text evidence="4 12">Belongs to the purine nucleoside phosphorylase YfiH/LACC1 family.</text>
</comment>
<comment type="catalytic activity">
    <reaction evidence="1">
        <text>inosine + phosphate = alpha-D-ribose 1-phosphate + hypoxanthine</text>
        <dbReference type="Rhea" id="RHEA:27646"/>
        <dbReference type="ChEBI" id="CHEBI:17368"/>
        <dbReference type="ChEBI" id="CHEBI:17596"/>
        <dbReference type="ChEBI" id="CHEBI:43474"/>
        <dbReference type="ChEBI" id="CHEBI:57720"/>
        <dbReference type="EC" id="2.4.2.1"/>
    </reaction>
    <physiologicalReaction direction="left-to-right" evidence="1">
        <dbReference type="Rhea" id="RHEA:27647"/>
    </physiologicalReaction>
</comment>